<protein>
    <recommendedName>
        <fullName evidence="3">Transposase</fullName>
    </recommendedName>
</protein>
<name>A0A7G6E6D8_THEFR</name>
<evidence type="ECO:0000313" key="1">
    <source>
        <dbReference type="EMBL" id="QNB47642.1"/>
    </source>
</evidence>
<dbReference type="RefSeq" id="WP_034425842.1">
    <property type="nucleotide sequence ID" value="NZ_CP045798.1"/>
</dbReference>
<dbReference type="NCBIfam" id="NF047593">
    <property type="entry name" value="IS66_ISAeme5_TnpA"/>
    <property type="match status" value="1"/>
</dbReference>
<keyword evidence="2" id="KW-1185">Reference proteome</keyword>
<proteinExistence type="predicted"/>
<dbReference type="AlphaFoldDB" id="A0A7G6E6D8"/>
<evidence type="ECO:0008006" key="3">
    <source>
        <dbReference type="Google" id="ProtNLM"/>
    </source>
</evidence>
<accession>A0A7G6E6D8</accession>
<dbReference type="KEGG" id="tfr:BR63_15990"/>
<organism evidence="1 2">
    <name type="scientific">Thermanaerosceptrum fracticalcis</name>
    <dbReference type="NCBI Taxonomy" id="1712410"/>
    <lineage>
        <taxon>Bacteria</taxon>
        <taxon>Bacillati</taxon>
        <taxon>Bacillota</taxon>
        <taxon>Clostridia</taxon>
        <taxon>Eubacteriales</taxon>
        <taxon>Peptococcaceae</taxon>
        <taxon>Thermanaerosceptrum</taxon>
    </lineage>
</organism>
<sequence length="101" mass="11349">MDAKERQVLVAECRASGMTAKAWCEQKGIKYRQYVSWASKVNRKNQMVIEHGKQQWAAVTLPKEEQVAGRIKLNCGKWTIHADPGLNLALLADVLKVVDSL</sequence>
<dbReference type="Proteomes" id="UP000515847">
    <property type="component" value="Chromosome"/>
</dbReference>
<evidence type="ECO:0000313" key="2">
    <source>
        <dbReference type="Proteomes" id="UP000515847"/>
    </source>
</evidence>
<dbReference type="EMBL" id="CP045798">
    <property type="protein sequence ID" value="QNB47642.1"/>
    <property type="molecule type" value="Genomic_DNA"/>
</dbReference>
<gene>
    <name evidence="1" type="ORF">BR63_15990</name>
</gene>
<reference evidence="1 2" key="1">
    <citation type="journal article" date="2019" name="Front. Microbiol.">
        <title>Thermoanaerosceptrum fracticalcis gen. nov. sp. nov., a Novel Fumarate-Fermenting Microorganism From a Deep Fractured Carbonate Aquifer of the US Great Basin.</title>
        <authorList>
            <person name="Hamilton-Brehm S.D."/>
            <person name="Stewart L.E."/>
            <person name="Zavarin M."/>
            <person name="Caldwell M."/>
            <person name="Lawson P.A."/>
            <person name="Onstott T.C."/>
            <person name="Grzymski J."/>
            <person name="Neveux I."/>
            <person name="Lollar B.S."/>
            <person name="Russell C.E."/>
            <person name="Moser D.P."/>
        </authorList>
    </citation>
    <scope>NUCLEOTIDE SEQUENCE [LARGE SCALE GENOMIC DNA]</scope>
    <source>
        <strain evidence="1 2">DRI-13</strain>
    </source>
</reference>
<dbReference type="OrthoDB" id="9808061at2"/>